<dbReference type="InterPro" id="IPR035288">
    <property type="entry name" value="ToxS"/>
</dbReference>
<keyword evidence="1" id="KW-0732">Signal</keyword>
<gene>
    <name evidence="2" type="ORF">PGX00_17755</name>
</gene>
<evidence type="ECO:0000256" key="1">
    <source>
        <dbReference type="SAM" id="SignalP"/>
    </source>
</evidence>
<dbReference type="RefSeq" id="WP_272139067.1">
    <property type="nucleotide sequence ID" value="NZ_JAQLOI010000003.1"/>
</dbReference>
<reference evidence="2 3" key="1">
    <citation type="submission" date="2023-01" db="EMBL/GenBank/DDBJ databases">
        <title>Vibrio sp. KJ40-1 sp.nov, isolated from marine algae.</title>
        <authorList>
            <person name="Butt M."/>
            <person name="Kim J.M.J."/>
            <person name="Jeon C.O.C."/>
        </authorList>
    </citation>
    <scope>NUCLEOTIDE SEQUENCE [LARGE SCALE GENOMIC DNA]</scope>
    <source>
        <strain evidence="2 3">KJ40-1</strain>
    </source>
</reference>
<dbReference type="Pfam" id="PF17323">
    <property type="entry name" value="ToxS"/>
    <property type="match status" value="1"/>
</dbReference>
<dbReference type="Proteomes" id="UP001210678">
    <property type="component" value="Unassembled WGS sequence"/>
</dbReference>
<feature type="chain" id="PRO_5045447466" evidence="1">
    <location>
        <begin position="22"/>
        <end position="174"/>
    </location>
</feature>
<feature type="signal peptide" evidence="1">
    <location>
        <begin position="1"/>
        <end position="21"/>
    </location>
</feature>
<dbReference type="EMBL" id="JAQLOI010000003">
    <property type="protein sequence ID" value="MDB1125395.1"/>
    <property type="molecule type" value="Genomic_DNA"/>
</dbReference>
<accession>A0ABT4YVB2</accession>
<organism evidence="2 3">
    <name type="scientific">Vibrio algarum</name>
    <dbReference type="NCBI Taxonomy" id="3020714"/>
    <lineage>
        <taxon>Bacteria</taxon>
        <taxon>Pseudomonadati</taxon>
        <taxon>Pseudomonadota</taxon>
        <taxon>Gammaproteobacteria</taxon>
        <taxon>Vibrionales</taxon>
        <taxon>Vibrionaceae</taxon>
        <taxon>Vibrio</taxon>
    </lineage>
</organism>
<evidence type="ECO:0000313" key="2">
    <source>
        <dbReference type="EMBL" id="MDB1125395.1"/>
    </source>
</evidence>
<proteinExistence type="predicted"/>
<protein>
    <submittedName>
        <fullName evidence="2">Regulatory protein ToxS</fullName>
    </submittedName>
</protein>
<comment type="caution">
    <text evidence="2">The sequence shown here is derived from an EMBL/GenBank/DDBJ whole genome shotgun (WGS) entry which is preliminary data.</text>
</comment>
<sequence length="174" mass="20221">MLKNKLLVMASIISIPLGFYAYNSDSPEQSNLTSKNWHSNVTIFVPKEEGYNEEFVLSKVHSAIIDSDFKYLNDKSYIQNSFVEVFDSNNNILFSLELSNMGKWEYDQGYLFLEAGDVHDIATVRKDYITQKDIERLKDIFIVDMLQVRKIDRISEDTMLMTSVENDSKLWIAH</sequence>
<name>A0ABT4YVB2_9VIBR</name>
<evidence type="ECO:0000313" key="3">
    <source>
        <dbReference type="Proteomes" id="UP001210678"/>
    </source>
</evidence>
<keyword evidence="3" id="KW-1185">Reference proteome</keyword>